<evidence type="ECO:0000313" key="3">
    <source>
        <dbReference type="Proteomes" id="UP001228049"/>
    </source>
</evidence>
<reference evidence="2" key="1">
    <citation type="submission" date="2023-04" db="EMBL/GenBank/DDBJ databases">
        <title>Chromosome-level genome of Chaenocephalus aceratus.</title>
        <authorList>
            <person name="Park H."/>
        </authorList>
    </citation>
    <scope>NUCLEOTIDE SEQUENCE</scope>
    <source>
        <strain evidence="2">DE</strain>
        <tissue evidence="2">Muscle</tissue>
    </source>
</reference>
<dbReference type="AlphaFoldDB" id="A0AAD9C160"/>
<sequence length="117" mass="12455">GKQLRESRGHPAWKPRGKDPRPEPPFTSTLPASGTAPGEQTRTCTSAAGLFDCPVLREPTPKGSTSLAQPRGTLTGWECVHLVLRACRIIGNEGLIIACQPAAVITLLPQTHWGPSP</sequence>
<feature type="region of interest" description="Disordered" evidence="1">
    <location>
        <begin position="1"/>
        <end position="41"/>
    </location>
</feature>
<accession>A0AAD9C160</accession>
<keyword evidence="3" id="KW-1185">Reference proteome</keyword>
<evidence type="ECO:0000313" key="2">
    <source>
        <dbReference type="EMBL" id="KAK1892449.1"/>
    </source>
</evidence>
<feature type="non-terminal residue" evidence="2">
    <location>
        <position position="1"/>
    </location>
</feature>
<name>A0AAD9C160_DISEL</name>
<proteinExistence type="predicted"/>
<gene>
    <name evidence="2" type="ORF">KUDE01_007524</name>
</gene>
<feature type="non-terminal residue" evidence="2">
    <location>
        <position position="117"/>
    </location>
</feature>
<organism evidence="2 3">
    <name type="scientific">Dissostichus eleginoides</name>
    <name type="common">Patagonian toothfish</name>
    <name type="synonym">Dissostichus amissus</name>
    <dbReference type="NCBI Taxonomy" id="100907"/>
    <lineage>
        <taxon>Eukaryota</taxon>
        <taxon>Metazoa</taxon>
        <taxon>Chordata</taxon>
        <taxon>Craniata</taxon>
        <taxon>Vertebrata</taxon>
        <taxon>Euteleostomi</taxon>
        <taxon>Actinopterygii</taxon>
        <taxon>Neopterygii</taxon>
        <taxon>Teleostei</taxon>
        <taxon>Neoteleostei</taxon>
        <taxon>Acanthomorphata</taxon>
        <taxon>Eupercaria</taxon>
        <taxon>Perciformes</taxon>
        <taxon>Notothenioidei</taxon>
        <taxon>Nototheniidae</taxon>
        <taxon>Dissostichus</taxon>
    </lineage>
</organism>
<dbReference type="Proteomes" id="UP001228049">
    <property type="component" value="Unassembled WGS sequence"/>
</dbReference>
<feature type="compositionally biased region" description="Polar residues" evidence="1">
    <location>
        <begin position="26"/>
        <end position="41"/>
    </location>
</feature>
<comment type="caution">
    <text evidence="2">The sequence shown here is derived from an EMBL/GenBank/DDBJ whole genome shotgun (WGS) entry which is preliminary data.</text>
</comment>
<protein>
    <submittedName>
        <fullName evidence="2">Mediator of RNA polymerase II transcription subunit 17</fullName>
    </submittedName>
</protein>
<evidence type="ECO:0000256" key="1">
    <source>
        <dbReference type="SAM" id="MobiDB-lite"/>
    </source>
</evidence>
<dbReference type="EMBL" id="JASDAP010000013">
    <property type="protein sequence ID" value="KAK1892449.1"/>
    <property type="molecule type" value="Genomic_DNA"/>
</dbReference>